<accession>A0ABP9H9A0</accession>
<evidence type="ECO:0000313" key="1">
    <source>
        <dbReference type="EMBL" id="GAA4964601.1"/>
    </source>
</evidence>
<organism evidence="1 2">
    <name type="scientific">Algibacter aquimarinus</name>
    <dbReference type="NCBI Taxonomy" id="1136748"/>
    <lineage>
        <taxon>Bacteria</taxon>
        <taxon>Pseudomonadati</taxon>
        <taxon>Bacteroidota</taxon>
        <taxon>Flavobacteriia</taxon>
        <taxon>Flavobacteriales</taxon>
        <taxon>Flavobacteriaceae</taxon>
        <taxon>Algibacter</taxon>
    </lineage>
</organism>
<gene>
    <name evidence="1" type="ORF">GCM10023315_11800</name>
</gene>
<protein>
    <submittedName>
        <fullName evidence="1">Uncharacterized protein</fullName>
    </submittedName>
</protein>
<proteinExistence type="predicted"/>
<evidence type="ECO:0000313" key="2">
    <source>
        <dbReference type="Proteomes" id="UP001501692"/>
    </source>
</evidence>
<sequence length="57" mass="6997">MSIKYEIPYTKIENFNTLLSRKKRYIIHREIPVFKIYRSVVKEITFKTSRRGLSIYK</sequence>
<reference evidence="2" key="1">
    <citation type="journal article" date="2019" name="Int. J. Syst. Evol. Microbiol.">
        <title>The Global Catalogue of Microorganisms (GCM) 10K type strain sequencing project: providing services to taxonomists for standard genome sequencing and annotation.</title>
        <authorList>
            <consortium name="The Broad Institute Genomics Platform"/>
            <consortium name="The Broad Institute Genome Sequencing Center for Infectious Disease"/>
            <person name="Wu L."/>
            <person name="Ma J."/>
        </authorList>
    </citation>
    <scope>NUCLEOTIDE SEQUENCE [LARGE SCALE GENOMIC DNA]</scope>
    <source>
        <strain evidence="2">JCM 18287</strain>
    </source>
</reference>
<dbReference type="EMBL" id="BAABJK010000004">
    <property type="protein sequence ID" value="GAA4964601.1"/>
    <property type="molecule type" value="Genomic_DNA"/>
</dbReference>
<name>A0ABP9H9A0_9FLAO</name>
<keyword evidence="2" id="KW-1185">Reference proteome</keyword>
<dbReference type="Proteomes" id="UP001501692">
    <property type="component" value="Unassembled WGS sequence"/>
</dbReference>
<comment type="caution">
    <text evidence="1">The sequence shown here is derived from an EMBL/GenBank/DDBJ whole genome shotgun (WGS) entry which is preliminary data.</text>
</comment>